<feature type="transmembrane region" description="Helical" evidence="1">
    <location>
        <begin position="12"/>
        <end position="31"/>
    </location>
</feature>
<keyword evidence="1" id="KW-0812">Transmembrane</keyword>
<organism evidence="2 3">
    <name type="scientific">Phytophthora cactorum</name>
    <dbReference type="NCBI Taxonomy" id="29920"/>
    <lineage>
        <taxon>Eukaryota</taxon>
        <taxon>Sar</taxon>
        <taxon>Stramenopiles</taxon>
        <taxon>Oomycota</taxon>
        <taxon>Peronosporomycetes</taxon>
        <taxon>Peronosporales</taxon>
        <taxon>Peronosporaceae</taxon>
        <taxon>Phytophthora</taxon>
    </lineage>
</organism>
<evidence type="ECO:0000313" key="3">
    <source>
        <dbReference type="Proteomes" id="UP000688947"/>
    </source>
</evidence>
<proteinExistence type="predicted"/>
<name>A0A8T1TJJ2_9STRA</name>
<accession>A0A8T1TJJ2</accession>
<dbReference type="EMBL" id="JAENGZ010003081">
    <property type="protein sequence ID" value="KAG6942228.1"/>
    <property type="molecule type" value="Genomic_DNA"/>
</dbReference>
<keyword evidence="1" id="KW-0472">Membrane</keyword>
<gene>
    <name evidence="2" type="ORF">JG687_00019196</name>
</gene>
<evidence type="ECO:0000256" key="1">
    <source>
        <dbReference type="SAM" id="Phobius"/>
    </source>
</evidence>
<dbReference type="Proteomes" id="UP000688947">
    <property type="component" value="Unassembled WGS sequence"/>
</dbReference>
<reference evidence="2" key="1">
    <citation type="submission" date="2021-01" db="EMBL/GenBank/DDBJ databases">
        <title>Phytophthora aleatoria, a newly-described species from Pinus radiata is distinct from Phytophthora cactorum isolates based on comparative genomics.</title>
        <authorList>
            <person name="Mcdougal R."/>
            <person name="Panda P."/>
            <person name="Williams N."/>
            <person name="Studholme D.J."/>
        </authorList>
    </citation>
    <scope>NUCLEOTIDE SEQUENCE</scope>
    <source>
        <strain evidence="2">NZFS 3830</strain>
    </source>
</reference>
<sequence length="100" mass="10918">MAVHKVQSLTCAYVVFYSNSIPTIAFAYVALSRIRSRYSIVITQRLSLDKLTATPEQALAFEREETRVSAAVTRTTNAAASVVVNMKEGARLHNAGSTPQ</sequence>
<dbReference type="OrthoDB" id="10421588at2759"/>
<protein>
    <submittedName>
        <fullName evidence="2">Uncharacterized protein</fullName>
    </submittedName>
</protein>
<evidence type="ECO:0000313" key="2">
    <source>
        <dbReference type="EMBL" id="KAG6942228.1"/>
    </source>
</evidence>
<keyword evidence="1" id="KW-1133">Transmembrane helix</keyword>
<comment type="caution">
    <text evidence="2">The sequence shown here is derived from an EMBL/GenBank/DDBJ whole genome shotgun (WGS) entry which is preliminary data.</text>
</comment>
<dbReference type="AlphaFoldDB" id="A0A8T1TJJ2"/>